<feature type="domain" description="Zinc knuckle CX2CX4HX4C" evidence="3">
    <location>
        <begin position="174"/>
        <end position="218"/>
    </location>
</feature>
<dbReference type="Proteomes" id="UP000694864">
    <property type="component" value="Chromosome 15"/>
</dbReference>
<accession>A0ABM0W8V3</accession>
<dbReference type="GeneID" id="104747444"/>
<feature type="region of interest" description="Disordered" evidence="1">
    <location>
        <begin position="301"/>
        <end position="346"/>
    </location>
</feature>
<evidence type="ECO:0000259" key="2">
    <source>
        <dbReference type="Pfam" id="PF14111"/>
    </source>
</evidence>
<evidence type="ECO:0000313" key="5">
    <source>
        <dbReference type="RefSeq" id="XP_010467378.1"/>
    </source>
</evidence>
<sequence length="374" mass="43631">MAHELWDDLQYMVLGRDDPELLIPHTAYAGVMARNRISLIGKPLNLNDQPLKLVIQELPRLWGLTKKVHGRILDDSYVQFRFQQEEDMVSVLRQQPWLVNDWFVALQRWEDFPGEKFLTYIDLWVQLHGISLPYVSERTVRYIANTLGDVVALDFNEDTTPQIDFLRVKVRIIFTNRLRFFRRVRFQSGERAMVGFEYEKLTKISRNCSRINHHSRSYPFLALLVVPAEDDEELLVPVWEEGQRSHTPSRGTGNRSSESSDISSYSPISQPPRYPSPLHNDFQTATEQPFHNMVATNLKGKQESTGSNVVRDSHVNHRFEVGESSKRKKGKQIASDQERNTSPRRKEMGVKFYTGCLNFWLYMKKDRCLNKKEA</sequence>
<dbReference type="InterPro" id="IPR025558">
    <property type="entry name" value="DUF4283"/>
</dbReference>
<dbReference type="InterPro" id="IPR040256">
    <property type="entry name" value="At4g02000-like"/>
</dbReference>
<reference evidence="5" key="2">
    <citation type="submission" date="2025-08" db="UniProtKB">
        <authorList>
            <consortium name="RefSeq"/>
        </authorList>
    </citation>
    <scope>IDENTIFICATION</scope>
    <source>
        <tissue evidence="5">Leaf</tissue>
    </source>
</reference>
<feature type="compositionally biased region" description="Low complexity" evidence="1">
    <location>
        <begin position="255"/>
        <end position="268"/>
    </location>
</feature>
<dbReference type="Pfam" id="PF14392">
    <property type="entry name" value="zf-CCHC_4"/>
    <property type="match status" value="1"/>
</dbReference>
<dbReference type="Pfam" id="PF14111">
    <property type="entry name" value="DUF4283"/>
    <property type="match status" value="1"/>
</dbReference>
<protein>
    <submittedName>
        <fullName evidence="5">Uncharacterized protein At4g02000-like</fullName>
    </submittedName>
</protein>
<feature type="region of interest" description="Disordered" evidence="1">
    <location>
        <begin position="239"/>
        <end position="283"/>
    </location>
</feature>
<dbReference type="PANTHER" id="PTHR31286">
    <property type="entry name" value="GLYCINE-RICH CELL WALL STRUCTURAL PROTEIN 1.8-LIKE"/>
    <property type="match status" value="1"/>
</dbReference>
<proteinExistence type="predicted"/>
<gene>
    <name evidence="5" type="primary">LOC104747444</name>
</gene>
<name>A0ABM0W8V3_CAMSA</name>
<feature type="domain" description="DUF4283" evidence="2">
    <location>
        <begin position="33"/>
        <end position="111"/>
    </location>
</feature>
<dbReference type="PANTHER" id="PTHR31286:SF162">
    <property type="entry name" value="DUF4283 DOMAIN-CONTAINING PROTEIN-RELATED"/>
    <property type="match status" value="1"/>
</dbReference>
<feature type="compositionally biased region" description="Polar residues" evidence="1">
    <location>
        <begin position="245"/>
        <end position="254"/>
    </location>
</feature>
<evidence type="ECO:0000259" key="3">
    <source>
        <dbReference type="Pfam" id="PF14392"/>
    </source>
</evidence>
<organism evidence="4 5">
    <name type="scientific">Camelina sativa</name>
    <name type="common">False flax</name>
    <name type="synonym">Myagrum sativum</name>
    <dbReference type="NCBI Taxonomy" id="90675"/>
    <lineage>
        <taxon>Eukaryota</taxon>
        <taxon>Viridiplantae</taxon>
        <taxon>Streptophyta</taxon>
        <taxon>Embryophyta</taxon>
        <taxon>Tracheophyta</taxon>
        <taxon>Spermatophyta</taxon>
        <taxon>Magnoliopsida</taxon>
        <taxon>eudicotyledons</taxon>
        <taxon>Gunneridae</taxon>
        <taxon>Pentapetalae</taxon>
        <taxon>rosids</taxon>
        <taxon>malvids</taxon>
        <taxon>Brassicales</taxon>
        <taxon>Brassicaceae</taxon>
        <taxon>Camelineae</taxon>
        <taxon>Camelina</taxon>
    </lineage>
</organism>
<feature type="compositionally biased region" description="Basic and acidic residues" evidence="1">
    <location>
        <begin position="311"/>
        <end position="325"/>
    </location>
</feature>
<evidence type="ECO:0000256" key="1">
    <source>
        <dbReference type="SAM" id="MobiDB-lite"/>
    </source>
</evidence>
<dbReference type="InterPro" id="IPR025836">
    <property type="entry name" value="Zn_knuckle_CX2CX4HX4C"/>
</dbReference>
<evidence type="ECO:0000313" key="4">
    <source>
        <dbReference type="Proteomes" id="UP000694864"/>
    </source>
</evidence>
<reference evidence="4" key="1">
    <citation type="journal article" date="2014" name="Nat. Commun.">
        <title>The emerging biofuel crop Camelina sativa retains a highly undifferentiated hexaploid genome structure.</title>
        <authorList>
            <person name="Kagale S."/>
            <person name="Koh C."/>
            <person name="Nixon J."/>
            <person name="Bollina V."/>
            <person name="Clarke W.E."/>
            <person name="Tuteja R."/>
            <person name="Spillane C."/>
            <person name="Robinson S.J."/>
            <person name="Links M.G."/>
            <person name="Clarke C."/>
            <person name="Higgins E.E."/>
            <person name="Huebert T."/>
            <person name="Sharpe A.G."/>
            <person name="Parkin I.A."/>
        </authorList>
    </citation>
    <scope>NUCLEOTIDE SEQUENCE [LARGE SCALE GENOMIC DNA]</scope>
    <source>
        <strain evidence="4">cv. DH55</strain>
    </source>
</reference>
<feature type="compositionally biased region" description="Basic and acidic residues" evidence="1">
    <location>
        <begin position="336"/>
        <end position="346"/>
    </location>
</feature>
<dbReference type="RefSeq" id="XP_010467378.1">
    <property type="nucleotide sequence ID" value="XM_010469076.2"/>
</dbReference>
<keyword evidence="4" id="KW-1185">Reference proteome</keyword>